<organism evidence="7">
    <name type="scientific">marine sediment metagenome</name>
    <dbReference type="NCBI Taxonomy" id="412755"/>
    <lineage>
        <taxon>unclassified sequences</taxon>
        <taxon>metagenomes</taxon>
        <taxon>ecological metagenomes</taxon>
    </lineage>
</organism>
<reference evidence="7" key="1">
    <citation type="journal article" date="2015" name="Nature">
        <title>Complex archaea that bridge the gap between prokaryotes and eukaryotes.</title>
        <authorList>
            <person name="Spang A."/>
            <person name="Saw J.H."/>
            <person name="Jorgensen S.L."/>
            <person name="Zaremba-Niedzwiedzka K."/>
            <person name="Martijn J."/>
            <person name="Lind A.E."/>
            <person name="van Eijk R."/>
            <person name="Schleper C."/>
            <person name="Guy L."/>
            <person name="Ettema T.J."/>
        </authorList>
    </citation>
    <scope>NUCLEOTIDE SEQUENCE</scope>
</reference>
<evidence type="ECO:0000256" key="4">
    <source>
        <dbReference type="ARBA" id="ARBA00022989"/>
    </source>
</evidence>
<evidence type="ECO:0000313" key="7">
    <source>
        <dbReference type="EMBL" id="KKO03807.1"/>
    </source>
</evidence>
<evidence type="ECO:0000256" key="3">
    <source>
        <dbReference type="ARBA" id="ARBA00022692"/>
    </source>
</evidence>
<name>A0A0F9XWN8_9ZZZZ</name>
<keyword evidence="4 6" id="KW-1133">Transmembrane helix</keyword>
<evidence type="ECO:0000256" key="5">
    <source>
        <dbReference type="ARBA" id="ARBA00023136"/>
    </source>
</evidence>
<proteinExistence type="predicted"/>
<feature type="transmembrane region" description="Helical" evidence="6">
    <location>
        <begin position="82"/>
        <end position="99"/>
    </location>
</feature>
<gene>
    <name evidence="7" type="ORF">LCGC14_0092340</name>
</gene>
<keyword evidence="2" id="KW-1003">Cell membrane</keyword>
<protein>
    <recommendedName>
        <fullName evidence="8">ATP synthase protein I</fullName>
    </recommendedName>
</protein>
<dbReference type="EMBL" id="LAZR01000025">
    <property type="protein sequence ID" value="KKO03807.1"/>
    <property type="molecule type" value="Genomic_DNA"/>
</dbReference>
<evidence type="ECO:0000256" key="2">
    <source>
        <dbReference type="ARBA" id="ARBA00022475"/>
    </source>
</evidence>
<comment type="caution">
    <text evidence="7">The sequence shown here is derived from an EMBL/GenBank/DDBJ whole genome shotgun (WGS) entry which is preliminary data.</text>
</comment>
<feature type="transmembrane region" description="Helical" evidence="6">
    <location>
        <begin position="105"/>
        <end position="125"/>
    </location>
</feature>
<evidence type="ECO:0000256" key="6">
    <source>
        <dbReference type="SAM" id="Phobius"/>
    </source>
</evidence>
<comment type="subcellular location">
    <subcellularLocation>
        <location evidence="1">Cell membrane</location>
        <topology evidence="1">Multi-pass membrane protein</topology>
    </subcellularLocation>
</comment>
<dbReference type="Pfam" id="PF03899">
    <property type="entry name" value="ATP-synt_I"/>
    <property type="match status" value="1"/>
</dbReference>
<dbReference type="GO" id="GO:0005886">
    <property type="term" value="C:plasma membrane"/>
    <property type="evidence" value="ECO:0007669"/>
    <property type="project" value="UniProtKB-SubCell"/>
</dbReference>
<feature type="transmembrane region" description="Helical" evidence="6">
    <location>
        <begin position="14"/>
        <end position="34"/>
    </location>
</feature>
<evidence type="ECO:0000256" key="1">
    <source>
        <dbReference type="ARBA" id="ARBA00004651"/>
    </source>
</evidence>
<dbReference type="NCBIfam" id="NF004414">
    <property type="entry name" value="PRK05760.1"/>
    <property type="match status" value="1"/>
</dbReference>
<evidence type="ECO:0008006" key="8">
    <source>
        <dbReference type="Google" id="ProtNLM"/>
    </source>
</evidence>
<feature type="transmembrane region" description="Helical" evidence="6">
    <location>
        <begin position="40"/>
        <end position="62"/>
    </location>
</feature>
<keyword evidence="3 6" id="KW-0812">Transmembrane</keyword>
<dbReference type="InterPro" id="IPR005598">
    <property type="entry name" value="ATP_synth_I"/>
</dbReference>
<sequence length="132" mass="14580">MTTMKTNAIRRPPLAKWFAFQAGVILLMGLVFWIKSPVAAYSALLGGIIFFLPNVYFALKAFRYSGARAAKQIMGSFYKGETGKLILCAILFTVVFKSIKPLDVSALFLTFAIMLVTNWLTPVVFGGKTQQS</sequence>
<accession>A0A0F9XWN8</accession>
<keyword evidence="5 6" id="KW-0472">Membrane</keyword>
<dbReference type="AlphaFoldDB" id="A0A0F9XWN8"/>